<dbReference type="Pfam" id="PF00069">
    <property type="entry name" value="Pkinase"/>
    <property type="match status" value="1"/>
</dbReference>
<evidence type="ECO:0000256" key="3">
    <source>
        <dbReference type="ARBA" id="ARBA00022679"/>
    </source>
</evidence>
<evidence type="ECO:0000256" key="5">
    <source>
        <dbReference type="ARBA" id="ARBA00022777"/>
    </source>
</evidence>
<comment type="catalytic activity">
    <reaction evidence="7">
        <text>L-threonyl-[protein] + ATP = O-phospho-L-threonyl-[protein] + ADP + H(+)</text>
        <dbReference type="Rhea" id="RHEA:46608"/>
        <dbReference type="Rhea" id="RHEA-COMP:11060"/>
        <dbReference type="Rhea" id="RHEA-COMP:11605"/>
        <dbReference type="ChEBI" id="CHEBI:15378"/>
        <dbReference type="ChEBI" id="CHEBI:30013"/>
        <dbReference type="ChEBI" id="CHEBI:30616"/>
        <dbReference type="ChEBI" id="CHEBI:61977"/>
        <dbReference type="ChEBI" id="CHEBI:456216"/>
        <dbReference type="EC" id="2.7.11.1"/>
    </reaction>
</comment>
<proteinExistence type="inferred from homology"/>
<comment type="similarity">
    <text evidence="10">Belongs to the protein kinase superfamily.</text>
</comment>
<keyword evidence="5" id="KW-0418">Kinase</keyword>
<name>A0A8H7ZCX8_9ASCO</name>
<evidence type="ECO:0000256" key="8">
    <source>
        <dbReference type="ARBA" id="ARBA00048679"/>
    </source>
</evidence>
<evidence type="ECO:0000259" key="11">
    <source>
        <dbReference type="PROSITE" id="PS50011"/>
    </source>
</evidence>
<dbReference type="PANTHER" id="PTHR24343">
    <property type="entry name" value="SERINE/THREONINE KINASE"/>
    <property type="match status" value="1"/>
</dbReference>
<dbReference type="EC" id="2.7.11.1" evidence="1"/>
<dbReference type="Gene3D" id="1.10.510.10">
    <property type="entry name" value="Transferase(Phosphotransferase) domain 1"/>
    <property type="match status" value="1"/>
</dbReference>
<sequence>MTTSIPVPKVSKLDKRVSVLGKGISGRVELYLGKGGIRYAVKVYHTREKHETKKEYRERILHEYHILQSLHHCNIIPVYKYEVSTLGSTVKMYMMAGTPHLLKLLDSVKLGTSEILCYWKQLCSGILYLHSHGICHRDLKLENIVFDEKCKLLKIIDFATADSTDTPSIGLVGSEKYAAPETFSSIKYDGKASDIWSLGIILHYLKHRRFPWKQAHRNDPDYEAYSSSSNLLQFHVESNITSQILEKSVEKRVTISQLWEDTWFKTISFCSDSSDCGLTHKVTP</sequence>
<keyword evidence="3" id="KW-0808">Transferase</keyword>
<dbReference type="SUPFAM" id="SSF56112">
    <property type="entry name" value="Protein kinase-like (PK-like)"/>
    <property type="match status" value="1"/>
</dbReference>
<evidence type="ECO:0000313" key="12">
    <source>
        <dbReference type="EMBL" id="KAG5419545.1"/>
    </source>
</evidence>
<dbReference type="SMART" id="SM00220">
    <property type="entry name" value="S_TKc"/>
    <property type="match status" value="1"/>
</dbReference>
<evidence type="ECO:0000256" key="2">
    <source>
        <dbReference type="ARBA" id="ARBA00022527"/>
    </source>
</evidence>
<dbReference type="PROSITE" id="PS50011">
    <property type="entry name" value="PROTEIN_KINASE_DOM"/>
    <property type="match status" value="1"/>
</dbReference>
<evidence type="ECO:0000313" key="13">
    <source>
        <dbReference type="Proteomes" id="UP000669133"/>
    </source>
</evidence>
<dbReference type="Proteomes" id="UP000669133">
    <property type="component" value="Unassembled WGS sequence"/>
</dbReference>
<dbReference type="GO" id="GO:0005737">
    <property type="term" value="C:cytoplasm"/>
    <property type="evidence" value="ECO:0007669"/>
    <property type="project" value="TreeGrafter"/>
</dbReference>
<dbReference type="PROSITE" id="PS00107">
    <property type="entry name" value="PROTEIN_KINASE_ATP"/>
    <property type="match status" value="1"/>
</dbReference>
<dbReference type="EMBL" id="JAEOAQ010000003">
    <property type="protein sequence ID" value="KAG5419545.1"/>
    <property type="molecule type" value="Genomic_DNA"/>
</dbReference>
<dbReference type="OrthoDB" id="4062651at2759"/>
<keyword evidence="6 9" id="KW-0067">ATP-binding</keyword>
<dbReference type="InterPro" id="IPR017441">
    <property type="entry name" value="Protein_kinase_ATP_BS"/>
</dbReference>
<evidence type="ECO:0000256" key="4">
    <source>
        <dbReference type="ARBA" id="ARBA00022741"/>
    </source>
</evidence>
<dbReference type="GO" id="GO:0004674">
    <property type="term" value="F:protein serine/threonine kinase activity"/>
    <property type="evidence" value="ECO:0007669"/>
    <property type="project" value="UniProtKB-KW"/>
</dbReference>
<keyword evidence="4 9" id="KW-0547">Nucleotide-binding</keyword>
<gene>
    <name evidence="12" type="ORF">I9W82_003313</name>
</gene>
<feature type="binding site" evidence="9">
    <location>
        <position position="42"/>
    </location>
    <ligand>
        <name>ATP</name>
        <dbReference type="ChEBI" id="CHEBI:30616"/>
    </ligand>
</feature>
<evidence type="ECO:0000256" key="10">
    <source>
        <dbReference type="RuleBase" id="RU000304"/>
    </source>
</evidence>
<organism evidence="12 13">
    <name type="scientific">Candida metapsilosis</name>
    <dbReference type="NCBI Taxonomy" id="273372"/>
    <lineage>
        <taxon>Eukaryota</taxon>
        <taxon>Fungi</taxon>
        <taxon>Dikarya</taxon>
        <taxon>Ascomycota</taxon>
        <taxon>Saccharomycotina</taxon>
        <taxon>Pichiomycetes</taxon>
        <taxon>Debaryomycetaceae</taxon>
        <taxon>Candida/Lodderomyces clade</taxon>
        <taxon>Candida</taxon>
    </lineage>
</organism>
<dbReference type="InterPro" id="IPR011009">
    <property type="entry name" value="Kinase-like_dom_sf"/>
</dbReference>
<evidence type="ECO:0000256" key="9">
    <source>
        <dbReference type="PROSITE-ProRule" id="PRU10141"/>
    </source>
</evidence>
<reference evidence="12 13" key="1">
    <citation type="submission" date="2020-12" db="EMBL/GenBank/DDBJ databases">
        <title>Effect of drift, selection, and recombination on the evolution of hybrid genomes in Candida yeast pathogens.</title>
        <authorList>
            <person name="Mixao V."/>
            <person name="Ksiezopolska E."/>
            <person name="Saus E."/>
            <person name="Boekhout T."/>
            <person name="Gacser A."/>
            <person name="Gabaldon T."/>
        </authorList>
    </citation>
    <scope>NUCLEOTIDE SEQUENCE [LARGE SCALE GENOMIC DNA]</scope>
    <source>
        <strain evidence="12 13">BP57</strain>
    </source>
</reference>
<accession>A0A8H7ZCX8</accession>
<dbReference type="PROSITE" id="PS00108">
    <property type="entry name" value="PROTEIN_KINASE_ST"/>
    <property type="match status" value="1"/>
</dbReference>
<dbReference type="RefSeq" id="XP_067548661.1">
    <property type="nucleotide sequence ID" value="XM_067692265.1"/>
</dbReference>
<dbReference type="InterPro" id="IPR008271">
    <property type="entry name" value="Ser/Thr_kinase_AS"/>
</dbReference>
<dbReference type="PANTHER" id="PTHR24343:SF541">
    <property type="entry name" value="SERINE_THREONINE-PROTEIN KINASE SKS1-RELATED"/>
    <property type="match status" value="1"/>
</dbReference>
<keyword evidence="13" id="KW-1185">Reference proteome</keyword>
<dbReference type="AlphaFoldDB" id="A0A8H7ZCX8"/>
<feature type="domain" description="Protein kinase" evidence="11">
    <location>
        <begin position="14"/>
        <end position="264"/>
    </location>
</feature>
<dbReference type="GO" id="GO:0005634">
    <property type="term" value="C:nucleus"/>
    <property type="evidence" value="ECO:0007669"/>
    <property type="project" value="TreeGrafter"/>
</dbReference>
<dbReference type="GO" id="GO:0005524">
    <property type="term" value="F:ATP binding"/>
    <property type="evidence" value="ECO:0007669"/>
    <property type="project" value="UniProtKB-UniRule"/>
</dbReference>
<comment type="catalytic activity">
    <reaction evidence="8">
        <text>L-seryl-[protein] + ATP = O-phospho-L-seryl-[protein] + ADP + H(+)</text>
        <dbReference type="Rhea" id="RHEA:17989"/>
        <dbReference type="Rhea" id="RHEA-COMP:9863"/>
        <dbReference type="Rhea" id="RHEA-COMP:11604"/>
        <dbReference type="ChEBI" id="CHEBI:15378"/>
        <dbReference type="ChEBI" id="CHEBI:29999"/>
        <dbReference type="ChEBI" id="CHEBI:30616"/>
        <dbReference type="ChEBI" id="CHEBI:83421"/>
        <dbReference type="ChEBI" id="CHEBI:456216"/>
        <dbReference type="EC" id="2.7.11.1"/>
    </reaction>
</comment>
<comment type="caution">
    <text evidence="12">The sequence shown here is derived from an EMBL/GenBank/DDBJ whole genome shotgun (WGS) entry which is preliminary data.</text>
</comment>
<dbReference type="GO" id="GO:0030447">
    <property type="term" value="P:filamentous growth"/>
    <property type="evidence" value="ECO:0007669"/>
    <property type="project" value="UniProtKB-ARBA"/>
</dbReference>
<evidence type="ECO:0000256" key="1">
    <source>
        <dbReference type="ARBA" id="ARBA00012513"/>
    </source>
</evidence>
<dbReference type="InterPro" id="IPR000719">
    <property type="entry name" value="Prot_kinase_dom"/>
</dbReference>
<keyword evidence="2 10" id="KW-0723">Serine/threonine-protein kinase</keyword>
<protein>
    <recommendedName>
        <fullName evidence="1">non-specific serine/threonine protein kinase</fullName>
        <ecNumber evidence="1">2.7.11.1</ecNumber>
    </recommendedName>
</protein>
<evidence type="ECO:0000256" key="7">
    <source>
        <dbReference type="ARBA" id="ARBA00047899"/>
    </source>
</evidence>
<dbReference type="GeneID" id="93651942"/>
<evidence type="ECO:0000256" key="6">
    <source>
        <dbReference type="ARBA" id="ARBA00022840"/>
    </source>
</evidence>